<keyword evidence="3" id="KW-1185">Reference proteome</keyword>
<proteinExistence type="predicted"/>
<keyword evidence="1" id="KW-0472">Membrane</keyword>
<feature type="transmembrane region" description="Helical" evidence="1">
    <location>
        <begin position="12"/>
        <end position="29"/>
    </location>
</feature>
<reference evidence="3" key="1">
    <citation type="journal article" date="2019" name="Int. J. Syst. Evol. Microbiol.">
        <title>The Global Catalogue of Microorganisms (GCM) 10K type strain sequencing project: providing services to taxonomists for standard genome sequencing and annotation.</title>
        <authorList>
            <consortium name="The Broad Institute Genomics Platform"/>
            <consortium name="The Broad Institute Genome Sequencing Center for Infectious Disease"/>
            <person name="Wu L."/>
            <person name="Ma J."/>
        </authorList>
    </citation>
    <scope>NUCLEOTIDE SEQUENCE [LARGE SCALE GENOMIC DNA]</scope>
    <source>
        <strain evidence="3">KCTC 52298</strain>
    </source>
</reference>
<dbReference type="EMBL" id="JBHULD010000025">
    <property type="protein sequence ID" value="MFD2557201.1"/>
    <property type="molecule type" value="Genomic_DNA"/>
</dbReference>
<comment type="caution">
    <text evidence="2">The sequence shown here is derived from an EMBL/GenBank/DDBJ whole genome shotgun (WGS) entry which is preliminary data.</text>
</comment>
<organism evidence="2 3">
    <name type="scientific">Sphingobacterium tabacisoli</name>
    <dbReference type="NCBI Taxonomy" id="2044855"/>
    <lineage>
        <taxon>Bacteria</taxon>
        <taxon>Pseudomonadati</taxon>
        <taxon>Bacteroidota</taxon>
        <taxon>Sphingobacteriia</taxon>
        <taxon>Sphingobacteriales</taxon>
        <taxon>Sphingobacteriaceae</taxon>
        <taxon>Sphingobacterium</taxon>
    </lineage>
</organism>
<dbReference type="Proteomes" id="UP001597440">
    <property type="component" value="Unassembled WGS sequence"/>
</dbReference>
<evidence type="ECO:0008006" key="4">
    <source>
        <dbReference type="Google" id="ProtNLM"/>
    </source>
</evidence>
<evidence type="ECO:0000256" key="1">
    <source>
        <dbReference type="SAM" id="Phobius"/>
    </source>
</evidence>
<name>A0ABW5L7P7_9SPHI</name>
<evidence type="ECO:0000313" key="2">
    <source>
        <dbReference type="EMBL" id="MFD2557201.1"/>
    </source>
</evidence>
<accession>A0ABW5L7P7</accession>
<protein>
    <recommendedName>
        <fullName evidence="4">DUF4252 domain-containing protein</fullName>
    </recommendedName>
</protein>
<gene>
    <name evidence="2" type="ORF">ACFSQW_22610</name>
</gene>
<evidence type="ECO:0000313" key="3">
    <source>
        <dbReference type="Proteomes" id="UP001597440"/>
    </source>
</evidence>
<sequence>MLTSNKSHLKKLFLGVLFLVIGFFCFEFFRRQIGGFAGSYPFAEVWQIAGSIEDTERKLIKLHEIEPDLFFEKGKLSFKKDHTGYWKKVDFYYKDRQEIVHALIRDNGDNTSIYLVSFVDTVTGNLRLMNKDFGFFANLREMKDFEKNILNKINAIK</sequence>
<keyword evidence="1" id="KW-0812">Transmembrane</keyword>
<keyword evidence="1" id="KW-1133">Transmembrane helix</keyword>
<dbReference type="RefSeq" id="WP_210354422.1">
    <property type="nucleotide sequence ID" value="NZ_JAEQMU010000002.1"/>
</dbReference>